<evidence type="ECO:0008006" key="3">
    <source>
        <dbReference type="Google" id="ProtNLM"/>
    </source>
</evidence>
<dbReference type="PATRIC" id="fig|48936.3.peg.3915"/>
<organism evidence="1 2">
    <name type="scientific">Novosphingobium subterraneum</name>
    <dbReference type="NCBI Taxonomy" id="48936"/>
    <lineage>
        <taxon>Bacteria</taxon>
        <taxon>Pseudomonadati</taxon>
        <taxon>Pseudomonadota</taxon>
        <taxon>Alphaproteobacteria</taxon>
        <taxon>Sphingomonadales</taxon>
        <taxon>Sphingomonadaceae</taxon>
        <taxon>Novosphingobium</taxon>
    </lineage>
</organism>
<comment type="caution">
    <text evidence="1">The sequence shown here is derived from an EMBL/GenBank/DDBJ whole genome shotgun (WGS) entry which is preliminary data.</text>
</comment>
<accession>A0A0B8ZAI1</accession>
<dbReference type="AlphaFoldDB" id="A0A0B8ZAI1"/>
<name>A0A0B8ZAI1_9SPHN</name>
<dbReference type="Proteomes" id="UP000031338">
    <property type="component" value="Unassembled WGS sequence"/>
</dbReference>
<protein>
    <recommendedName>
        <fullName evidence="3">SIR2-like domain-containing protein</fullName>
    </recommendedName>
</protein>
<proteinExistence type="predicted"/>
<reference evidence="1 2" key="1">
    <citation type="submission" date="2014-10" db="EMBL/GenBank/DDBJ databases">
        <title>Draft genome sequence of Novosphingobium subterraneum DSM 12447.</title>
        <authorList>
            <person name="Gan H.M."/>
            <person name="Gan H.Y."/>
            <person name="Savka M.A."/>
        </authorList>
    </citation>
    <scope>NUCLEOTIDE SEQUENCE [LARGE SCALE GENOMIC DNA]</scope>
    <source>
        <strain evidence="1 2">DSM 12447</strain>
    </source>
</reference>
<evidence type="ECO:0000313" key="2">
    <source>
        <dbReference type="Proteomes" id="UP000031338"/>
    </source>
</evidence>
<dbReference type="EMBL" id="JRVC01000023">
    <property type="protein sequence ID" value="KHS43250.1"/>
    <property type="molecule type" value="Genomic_DNA"/>
</dbReference>
<sequence length="344" mass="38388">MLRTRTTLIVGAGASAELQFPTNAELLARIIQGYDFKRTNSETSTRDGQLLLRNIYKLAEKLNKKVEDVAAAAERLRNACRLGRSIDTVLEQYDHDPLVVACGKLAITFFMGQAESRSNLKDIPRVEGELPLQGKIAEYWIYQLGQLITSGVPRSKIGQTLEQLTIINFNYDRSVEHFLPYALVMAYGIELKEAQQVIAEKLDIVHPHGSVGRLPWQKGEAPQAEWGVEQPWNIHAIAAQLKSLNERSADRNALRDIRLSVASAKRLVFLGFGFQPQNVDLLFENTLSHNPEVLISTYGMSSGNAATVSQMIRRLAGLESADQLMISPGKAWEVLRDYSLLLES</sequence>
<evidence type="ECO:0000313" key="1">
    <source>
        <dbReference type="EMBL" id="KHS43250.1"/>
    </source>
</evidence>
<dbReference type="RefSeq" id="WP_039337433.1">
    <property type="nucleotide sequence ID" value="NZ_JRVC01000023.1"/>
</dbReference>
<keyword evidence="2" id="KW-1185">Reference proteome</keyword>
<gene>
    <name evidence="1" type="ORF">NJ75_03880</name>
</gene>